<evidence type="ECO:0000313" key="3">
    <source>
        <dbReference type="EMBL" id="RVE76233.1"/>
    </source>
</evidence>
<evidence type="ECO:0000313" key="4">
    <source>
        <dbReference type="Proteomes" id="UP000283210"/>
    </source>
</evidence>
<reference evidence="3 4" key="1">
    <citation type="submission" date="2018-11" db="EMBL/GenBank/DDBJ databases">
        <authorList>
            <person name="Lopez-Roques C."/>
            <person name="Donnadieu C."/>
            <person name="Bouchez O."/>
            <person name="Klopp C."/>
            <person name="Cabau C."/>
            <person name="Zahm M."/>
        </authorList>
    </citation>
    <scope>NUCLEOTIDE SEQUENCE [LARGE SCALE GENOMIC DNA]</scope>
    <source>
        <strain evidence="3">RS831</strain>
        <tissue evidence="3">Whole body</tissue>
    </source>
</reference>
<dbReference type="EMBL" id="CM012437">
    <property type="protein sequence ID" value="RVE76233.1"/>
    <property type="molecule type" value="Genomic_DNA"/>
</dbReference>
<dbReference type="OrthoDB" id="8959538at2759"/>
<keyword evidence="4" id="KW-1185">Reference proteome</keyword>
<keyword evidence="2" id="KW-0732">Signal</keyword>
<proteinExistence type="predicted"/>
<dbReference type="AlphaFoldDB" id="A0A3S2N7W1"/>
<name>A0A3S2N7W1_ORYJA</name>
<feature type="signal peptide" evidence="2">
    <location>
        <begin position="1"/>
        <end position="21"/>
    </location>
</feature>
<feature type="compositionally biased region" description="Polar residues" evidence="1">
    <location>
        <begin position="85"/>
        <end position="163"/>
    </location>
</feature>
<feature type="region of interest" description="Disordered" evidence="1">
    <location>
        <begin position="85"/>
        <end position="169"/>
    </location>
</feature>
<dbReference type="PROSITE" id="PS51257">
    <property type="entry name" value="PROKAR_LIPOPROTEIN"/>
    <property type="match status" value="1"/>
</dbReference>
<sequence>MGAKSFVAIFVLAACLCKGLSSPIEREEQNADYELLNRNDELVLRSDLALPQSLDSSLKSLAKEVQLKTDEVEAMVFVLKAKAASNQTVSDAASNQTVSDAASNQTVSDAASNQTVSDAASNQTVSDAASNQTVSDAASNQTVSDAASNQTVSDAASNQTKTVSLRPLN</sequence>
<evidence type="ECO:0000256" key="1">
    <source>
        <dbReference type="SAM" id="MobiDB-lite"/>
    </source>
</evidence>
<evidence type="ECO:0000256" key="2">
    <source>
        <dbReference type="SAM" id="SignalP"/>
    </source>
</evidence>
<gene>
    <name evidence="3" type="ORF">OJAV_G00009310</name>
</gene>
<feature type="chain" id="PRO_5018727890" evidence="2">
    <location>
        <begin position="22"/>
        <end position="169"/>
    </location>
</feature>
<organism evidence="3 4">
    <name type="scientific">Oryzias javanicus</name>
    <name type="common">Javanese ricefish</name>
    <name type="synonym">Aplocheilus javanicus</name>
    <dbReference type="NCBI Taxonomy" id="123683"/>
    <lineage>
        <taxon>Eukaryota</taxon>
        <taxon>Metazoa</taxon>
        <taxon>Chordata</taxon>
        <taxon>Craniata</taxon>
        <taxon>Vertebrata</taxon>
        <taxon>Euteleostomi</taxon>
        <taxon>Actinopterygii</taxon>
        <taxon>Neopterygii</taxon>
        <taxon>Teleostei</taxon>
        <taxon>Neoteleostei</taxon>
        <taxon>Acanthomorphata</taxon>
        <taxon>Ovalentaria</taxon>
        <taxon>Atherinomorphae</taxon>
        <taxon>Beloniformes</taxon>
        <taxon>Adrianichthyidae</taxon>
        <taxon>Oryziinae</taxon>
        <taxon>Oryzias</taxon>
    </lineage>
</organism>
<protein>
    <submittedName>
        <fullName evidence="3">Uncharacterized protein</fullName>
    </submittedName>
</protein>
<accession>A0A3S2N7W1</accession>
<dbReference type="Proteomes" id="UP000283210">
    <property type="component" value="Chromosome 1"/>
</dbReference>
<reference evidence="3 4" key="2">
    <citation type="submission" date="2019-01" db="EMBL/GenBank/DDBJ databases">
        <title>A chromosome length genome reference of the Java medaka (oryzias javanicus).</title>
        <authorList>
            <person name="Herpin A."/>
            <person name="Takehana Y."/>
            <person name="Naruse K."/>
            <person name="Ansai S."/>
            <person name="Kawaguchi M."/>
        </authorList>
    </citation>
    <scope>NUCLEOTIDE SEQUENCE [LARGE SCALE GENOMIC DNA]</scope>
    <source>
        <strain evidence="3">RS831</strain>
        <tissue evidence="3">Whole body</tissue>
    </source>
</reference>